<feature type="signal peptide" evidence="1">
    <location>
        <begin position="1"/>
        <end position="20"/>
    </location>
</feature>
<dbReference type="Proteomes" id="UP000501534">
    <property type="component" value="Chromosome"/>
</dbReference>
<gene>
    <name evidence="2" type="ORF">DSM104443_02685</name>
</gene>
<evidence type="ECO:0008006" key="4">
    <source>
        <dbReference type="Google" id="ProtNLM"/>
    </source>
</evidence>
<name>A0A6M4GWJ9_9PROT</name>
<dbReference type="KEGG" id="uru:DSM104443_02685"/>
<dbReference type="EMBL" id="CP053069">
    <property type="protein sequence ID" value="QJR11606.1"/>
    <property type="molecule type" value="Genomic_DNA"/>
</dbReference>
<proteinExistence type="predicted"/>
<keyword evidence="3" id="KW-1185">Reference proteome</keyword>
<evidence type="ECO:0000256" key="1">
    <source>
        <dbReference type="SAM" id="SignalP"/>
    </source>
</evidence>
<feature type="chain" id="PRO_5026918648" description="PKD domain-containing protein" evidence="1">
    <location>
        <begin position="21"/>
        <end position="647"/>
    </location>
</feature>
<dbReference type="SUPFAM" id="SSF49299">
    <property type="entry name" value="PKD domain"/>
    <property type="match status" value="1"/>
</dbReference>
<dbReference type="RefSeq" id="WP_171093080.1">
    <property type="nucleotide sequence ID" value="NZ_CP053069.1"/>
</dbReference>
<accession>A0A6M4GWJ9</accession>
<evidence type="ECO:0000313" key="2">
    <source>
        <dbReference type="EMBL" id="QJR11606.1"/>
    </source>
</evidence>
<evidence type="ECO:0000313" key="3">
    <source>
        <dbReference type="Proteomes" id="UP000501534"/>
    </source>
</evidence>
<sequence length="647" mass="69309">MTARHLPARAAALLAAVLVASCGGGGSPGDTPTQFTPPPVAPVSGPDKFLMFPNPQVQDSGVVQTTVDDYANAYYRAIDPNNERDTLAKWKVKNGFETGTGQEITVVFGDQRDLGYGRRMNARRNPDGTLAFYVENYLVRTGADYAYSNLNLEAAIVRDPSRFIGVNAIEFSPGPNGGVAFAKWYNFSSTTGIRATQVDLDGRGTKAMPGPCITCHGGRGDALTPPDATGKPRFNLVRFSESKSRGDVEGHMHPFEPDVFGFSDRAGFTRSEQEAAIKIINKWILCTYPLPTASTAPEDQCRRPASPSEWQGTAASLIKAYYGGDGLPDATFKDEYVPTGWVTAGQSTLYENVVKPSCRTCHIMRGSGGNSDLDFDSYEKFRAFNDRVKVHVQERGNMPLAKIVYDAFYVAGAPGPNSVATFLAAQGHASRDAAGAPLLPGRPIARLGPTRVVAPGSTTLISSDSVFASTYQWSVVSGNATLANPTTASPTFTAAAPGTYVVRLVITGNNLTSAPAQQTIVVQEGLPVAPANIRFSHIKEILQTAGCTNCHAPDGQLPRPPLFYSNIDRNDDGIVGDATDDLWFYAEVRSRVNFTEPSASALLRKPSGNHHGGLLQPGFAVDAEAGSGARARYETFYNWIANGAPYQ</sequence>
<dbReference type="PROSITE" id="PS51257">
    <property type="entry name" value="PROKAR_LIPOPROTEIN"/>
    <property type="match status" value="1"/>
</dbReference>
<dbReference type="InterPro" id="IPR035986">
    <property type="entry name" value="PKD_dom_sf"/>
</dbReference>
<dbReference type="AlphaFoldDB" id="A0A6M4GWJ9"/>
<reference evidence="2 3" key="1">
    <citation type="submission" date="2020-04" db="EMBL/GenBank/DDBJ databases">
        <title>Usitatibacter rugosus gen. nov., sp. nov. and Usitatibacter palustris sp. nov., novel members of Usitatibacteraceae fam. nov. within the order Nitrosomonadales isolated from soil.</title>
        <authorList>
            <person name="Huber K.J."/>
            <person name="Neumann-Schaal M."/>
            <person name="Geppert A."/>
            <person name="Luckner M."/>
            <person name="Wanner G."/>
            <person name="Overmann J."/>
        </authorList>
    </citation>
    <scope>NUCLEOTIDE SEQUENCE [LARGE SCALE GENOMIC DNA]</scope>
    <source>
        <strain evidence="2 3">0125_3</strain>
    </source>
</reference>
<dbReference type="CDD" id="cd00146">
    <property type="entry name" value="PKD"/>
    <property type="match status" value="1"/>
</dbReference>
<protein>
    <recommendedName>
        <fullName evidence="4">PKD domain-containing protein</fullName>
    </recommendedName>
</protein>
<dbReference type="Pfam" id="PF22352">
    <property type="entry name" value="K319L-like_PKD"/>
    <property type="match status" value="1"/>
</dbReference>
<dbReference type="Gene3D" id="2.60.40.10">
    <property type="entry name" value="Immunoglobulins"/>
    <property type="match status" value="1"/>
</dbReference>
<dbReference type="InterPro" id="IPR013783">
    <property type="entry name" value="Ig-like_fold"/>
</dbReference>
<keyword evidence="1" id="KW-0732">Signal</keyword>
<organism evidence="2 3">
    <name type="scientific">Usitatibacter rugosus</name>
    <dbReference type="NCBI Taxonomy" id="2732067"/>
    <lineage>
        <taxon>Bacteria</taxon>
        <taxon>Pseudomonadati</taxon>
        <taxon>Pseudomonadota</taxon>
        <taxon>Betaproteobacteria</taxon>
        <taxon>Nitrosomonadales</taxon>
        <taxon>Usitatibacteraceae</taxon>
        <taxon>Usitatibacter</taxon>
    </lineage>
</organism>